<accession>A0A4Y2U255</accession>
<proteinExistence type="predicted"/>
<keyword evidence="3" id="KW-1185">Reference proteome</keyword>
<dbReference type="Proteomes" id="UP000499080">
    <property type="component" value="Unassembled WGS sequence"/>
</dbReference>
<evidence type="ECO:0000313" key="3">
    <source>
        <dbReference type="Proteomes" id="UP000499080"/>
    </source>
</evidence>
<reference evidence="2 3" key="1">
    <citation type="journal article" date="2019" name="Sci. Rep.">
        <title>Orb-weaving spider Araneus ventricosus genome elucidates the spidroin gene catalogue.</title>
        <authorList>
            <person name="Kono N."/>
            <person name="Nakamura H."/>
            <person name="Ohtoshi R."/>
            <person name="Moran D.A.P."/>
            <person name="Shinohara A."/>
            <person name="Yoshida Y."/>
            <person name="Fujiwara M."/>
            <person name="Mori M."/>
            <person name="Tomita M."/>
            <person name="Arakawa K."/>
        </authorList>
    </citation>
    <scope>NUCLEOTIDE SEQUENCE [LARGE SCALE GENOMIC DNA]</scope>
</reference>
<comment type="caution">
    <text evidence="2">The sequence shown here is derived from an EMBL/GenBank/DDBJ whole genome shotgun (WGS) entry which is preliminary data.</text>
</comment>
<dbReference type="EMBL" id="BGPR01032960">
    <property type="protein sequence ID" value="GBO06702.1"/>
    <property type="molecule type" value="Genomic_DNA"/>
</dbReference>
<organism evidence="2 3">
    <name type="scientific">Araneus ventricosus</name>
    <name type="common">Orbweaver spider</name>
    <name type="synonym">Epeira ventricosa</name>
    <dbReference type="NCBI Taxonomy" id="182803"/>
    <lineage>
        <taxon>Eukaryota</taxon>
        <taxon>Metazoa</taxon>
        <taxon>Ecdysozoa</taxon>
        <taxon>Arthropoda</taxon>
        <taxon>Chelicerata</taxon>
        <taxon>Arachnida</taxon>
        <taxon>Araneae</taxon>
        <taxon>Araneomorphae</taxon>
        <taxon>Entelegynae</taxon>
        <taxon>Araneoidea</taxon>
        <taxon>Araneidae</taxon>
        <taxon>Araneus</taxon>
    </lineage>
</organism>
<gene>
    <name evidence="1" type="ORF">AVEN_107579_1</name>
    <name evidence="2" type="ORF">AVEN_146828_1</name>
</gene>
<sequence>MSPPLFQPLPDKPFFRCPRLIGRAEKANVIFAVIQQSINGVRLHGNRHHTVHNSVEEEQWAFMFLLVEHNFSPVFFFSVKREVLEEHKEPPSFSPTNKNQRGGSDVLAAALSDTARFASTPQIRKQETSFKFSNKWVKRQCEKFRFKPPNSNCHNQASENLQHLFRHPRRRLEFLACRRNAASDPIKHVPSANPHAL</sequence>
<protein>
    <submittedName>
        <fullName evidence="2">Uncharacterized protein</fullName>
    </submittedName>
</protein>
<evidence type="ECO:0000313" key="2">
    <source>
        <dbReference type="EMBL" id="GBO06702.1"/>
    </source>
</evidence>
<name>A0A4Y2U255_ARAVE</name>
<dbReference type="EMBL" id="BGPR01032958">
    <property type="protein sequence ID" value="GBO06698.1"/>
    <property type="molecule type" value="Genomic_DNA"/>
</dbReference>
<dbReference type="AlphaFoldDB" id="A0A4Y2U255"/>
<evidence type="ECO:0000313" key="1">
    <source>
        <dbReference type="EMBL" id="GBO06698.1"/>
    </source>
</evidence>